<name>A0AAE3XHX5_9BACT</name>
<dbReference type="InterPro" id="IPR051010">
    <property type="entry name" value="BCAA_transport"/>
</dbReference>
<keyword evidence="2" id="KW-0732">Signal</keyword>
<accession>A0AAE3XHX5</accession>
<dbReference type="InterPro" id="IPR028081">
    <property type="entry name" value="Leu-bd"/>
</dbReference>
<dbReference type="PANTHER" id="PTHR30483">
    <property type="entry name" value="LEUCINE-SPECIFIC-BINDING PROTEIN"/>
    <property type="match status" value="1"/>
</dbReference>
<evidence type="ECO:0000256" key="2">
    <source>
        <dbReference type="ARBA" id="ARBA00022729"/>
    </source>
</evidence>
<dbReference type="Gene3D" id="3.40.50.2300">
    <property type="match status" value="2"/>
</dbReference>
<dbReference type="SUPFAM" id="SSF53822">
    <property type="entry name" value="Periplasmic binding protein-like I"/>
    <property type="match status" value="1"/>
</dbReference>
<evidence type="ECO:0000259" key="3">
    <source>
        <dbReference type="Pfam" id="PF13458"/>
    </source>
</evidence>
<dbReference type="InterPro" id="IPR028082">
    <property type="entry name" value="Peripla_BP_I"/>
</dbReference>
<comment type="caution">
    <text evidence="4">The sequence shown here is derived from an EMBL/GenBank/DDBJ whole genome shotgun (WGS) entry which is preliminary data.</text>
</comment>
<dbReference type="EMBL" id="JAVDQD010000001">
    <property type="protein sequence ID" value="MDR6237122.1"/>
    <property type="molecule type" value="Genomic_DNA"/>
</dbReference>
<organism evidence="4 5">
    <name type="scientific">Aureibacter tunicatorum</name>
    <dbReference type="NCBI Taxonomy" id="866807"/>
    <lineage>
        <taxon>Bacteria</taxon>
        <taxon>Pseudomonadati</taxon>
        <taxon>Bacteroidota</taxon>
        <taxon>Cytophagia</taxon>
        <taxon>Cytophagales</taxon>
        <taxon>Persicobacteraceae</taxon>
        <taxon>Aureibacter</taxon>
    </lineage>
</organism>
<dbReference type="AlphaFoldDB" id="A0AAE3XHX5"/>
<reference evidence="4" key="1">
    <citation type="submission" date="2023-07" db="EMBL/GenBank/DDBJ databases">
        <title>Genomic Encyclopedia of Type Strains, Phase IV (KMG-IV): sequencing the most valuable type-strain genomes for metagenomic binning, comparative biology and taxonomic classification.</title>
        <authorList>
            <person name="Goeker M."/>
        </authorList>
    </citation>
    <scope>NUCLEOTIDE SEQUENCE</scope>
    <source>
        <strain evidence="4">DSM 26174</strain>
    </source>
</reference>
<protein>
    <submittedName>
        <fullName evidence="4">ABC-type branched-subunit amino acid transport system substrate-binding protein</fullName>
    </submittedName>
</protein>
<dbReference type="PANTHER" id="PTHR30483:SF6">
    <property type="entry name" value="PERIPLASMIC BINDING PROTEIN OF ABC TRANSPORTER FOR NATURAL AMINO ACIDS"/>
    <property type="match status" value="1"/>
</dbReference>
<dbReference type="Pfam" id="PF13458">
    <property type="entry name" value="Peripla_BP_6"/>
    <property type="match status" value="1"/>
</dbReference>
<evidence type="ECO:0000313" key="4">
    <source>
        <dbReference type="EMBL" id="MDR6237122.1"/>
    </source>
</evidence>
<evidence type="ECO:0000313" key="5">
    <source>
        <dbReference type="Proteomes" id="UP001185092"/>
    </source>
</evidence>
<feature type="domain" description="Leucine-binding protein" evidence="3">
    <location>
        <begin position="46"/>
        <end position="365"/>
    </location>
</feature>
<dbReference type="RefSeq" id="WP_309936561.1">
    <property type="nucleotide sequence ID" value="NZ_AP025305.1"/>
</dbReference>
<gene>
    <name evidence="4" type="ORF">HNQ88_000098</name>
</gene>
<keyword evidence="5" id="KW-1185">Reference proteome</keyword>
<evidence type="ECO:0000256" key="1">
    <source>
        <dbReference type="ARBA" id="ARBA00010062"/>
    </source>
</evidence>
<comment type="similarity">
    <text evidence="1">Belongs to the leucine-binding protein family.</text>
</comment>
<dbReference type="PROSITE" id="PS51257">
    <property type="entry name" value="PROKAR_LIPOPROTEIN"/>
    <property type="match status" value="1"/>
</dbReference>
<proteinExistence type="inferred from homology"/>
<dbReference type="Proteomes" id="UP001185092">
    <property type="component" value="Unassembled WGS sequence"/>
</dbReference>
<sequence length="372" mass="42360">MKYRYIVGILGIIISLSFYSCKEVLDNIGSLQNLLQIGLVSDSTKSGQAIMKAIEFINKERKNKNLTEIALTHINHLKDIESGKEAVKKILKNKDIDALMMHDPDLIMSAMDLVNKYGKMAFMLAPHPDIANEMPTGMRIYTCSKEEGKMISDFINNDSLGSVLFWHVDNEYGNSVVNHYKELIDSNVEILPDVSFDKEKQDFVTDMLDVKSKDPEAIIIIAEEDNLPHMFNALRQGLYAPPLIGNHMFANFFATTEGKEISEDYPNEISYTREDFHNEKFRGVQLNDFINQWEEYFGEAPSLAEAYAYDNIKMMESAHEQNTDSTNVAMESELLNKEFIYDGVMGALNIDKHGDASTKMQLVHMHEQEETP</sequence>